<keyword evidence="4" id="KW-0411">Iron-sulfur</keyword>
<dbReference type="SUPFAM" id="SSF102114">
    <property type="entry name" value="Radical SAM enzymes"/>
    <property type="match status" value="1"/>
</dbReference>
<dbReference type="InterPro" id="IPR007197">
    <property type="entry name" value="rSAM"/>
</dbReference>
<gene>
    <name evidence="6" type="primary">mftC</name>
    <name evidence="6" type="ORF">CAFE_35920</name>
</gene>
<protein>
    <submittedName>
        <fullName evidence="6">Putative mycofactocin radical SAM maturase MftC</fullName>
        <ecNumber evidence="6">2.-.-.-</ecNumber>
    </submittedName>
</protein>
<dbReference type="InterPro" id="IPR058240">
    <property type="entry name" value="rSAM_sf"/>
</dbReference>
<keyword evidence="3" id="KW-0408">Iron</keyword>
<feature type="domain" description="Radical SAM core" evidence="5">
    <location>
        <begin position="55"/>
        <end position="276"/>
    </location>
</feature>
<dbReference type="PROSITE" id="PS51918">
    <property type="entry name" value="RADICAL_SAM"/>
    <property type="match status" value="1"/>
</dbReference>
<keyword evidence="7" id="KW-1185">Reference proteome</keyword>
<dbReference type="InterPro" id="IPR013785">
    <property type="entry name" value="Aldolase_TIM"/>
</dbReference>
<sequence length="360" mass="39898">MTDLAEYMNQAIGEIISSALRASLRNPKESRFLLHAGSAQKKAAELRGNYEKNGTHVPPFLIASITQKCNLHCAGCYARANHSCMDRPAINEMNAERWDEIFREAEELGVSFLLLAGGEPLTRADILKAAASHQNLIFPFFTNGTLVRGELLDRFDRSRNLIPVLSIEGNREHTDIRRGKGIYDMLAETMEQLKKRGIFYGVSITVTKDNLYQVTDQEYLSLLKHAGCGLVFYVEYVPVESGSEQLAPGERERILLEQRLDRLREEFHSIIFLSFPGDEKALGGCLAAGRGFFHISAMGAAEPCPFSPFSDTSVLSGGLKHALDSGLFRKIRESGIETAEHAGGCTLFAKEKEVRALLGK</sequence>
<dbReference type="SFLD" id="SFLDG01067">
    <property type="entry name" value="SPASM/twitch_domain_containing"/>
    <property type="match status" value="1"/>
</dbReference>
<dbReference type="AlphaFoldDB" id="A0A6N8I3X5"/>
<dbReference type="CDD" id="cd01335">
    <property type="entry name" value="Radical_SAM"/>
    <property type="match status" value="1"/>
</dbReference>
<keyword evidence="1" id="KW-0949">S-adenosyl-L-methionine</keyword>
<evidence type="ECO:0000256" key="2">
    <source>
        <dbReference type="ARBA" id="ARBA00022723"/>
    </source>
</evidence>
<dbReference type="Gene3D" id="3.20.20.70">
    <property type="entry name" value="Aldolase class I"/>
    <property type="match status" value="1"/>
</dbReference>
<proteinExistence type="predicted"/>
<dbReference type="EMBL" id="VWXL01000106">
    <property type="protein sequence ID" value="MVB12846.1"/>
    <property type="molecule type" value="Genomic_DNA"/>
</dbReference>
<evidence type="ECO:0000259" key="5">
    <source>
        <dbReference type="PROSITE" id="PS51918"/>
    </source>
</evidence>
<reference evidence="6 7" key="1">
    <citation type="submission" date="2019-09" db="EMBL/GenBank/DDBJ databases">
        <title>Genome sequence of Clostridium sp. EA1.</title>
        <authorList>
            <person name="Poehlein A."/>
            <person name="Bengelsdorf F.R."/>
            <person name="Daniel R."/>
        </authorList>
    </citation>
    <scope>NUCLEOTIDE SEQUENCE [LARGE SCALE GENOMIC DNA]</scope>
    <source>
        <strain evidence="6 7">EA1</strain>
    </source>
</reference>
<dbReference type="Pfam" id="PF04055">
    <property type="entry name" value="Radical_SAM"/>
    <property type="match status" value="1"/>
</dbReference>
<keyword evidence="2" id="KW-0479">Metal-binding</keyword>
<dbReference type="EC" id="2.-.-.-" evidence="6"/>
<name>A0A6N8I3X5_9FIRM</name>
<evidence type="ECO:0000313" key="7">
    <source>
        <dbReference type="Proteomes" id="UP000469440"/>
    </source>
</evidence>
<dbReference type="PANTHER" id="PTHR43524">
    <property type="entry name" value="RADICAL SAM SUPERFAMILY PROTEIN"/>
    <property type="match status" value="1"/>
</dbReference>
<dbReference type="SFLD" id="SFLDS00029">
    <property type="entry name" value="Radical_SAM"/>
    <property type="match status" value="1"/>
</dbReference>
<evidence type="ECO:0000256" key="3">
    <source>
        <dbReference type="ARBA" id="ARBA00023004"/>
    </source>
</evidence>
<evidence type="ECO:0000256" key="4">
    <source>
        <dbReference type="ARBA" id="ARBA00023014"/>
    </source>
</evidence>
<dbReference type="Proteomes" id="UP000469440">
    <property type="component" value="Unassembled WGS sequence"/>
</dbReference>
<evidence type="ECO:0000313" key="6">
    <source>
        <dbReference type="EMBL" id="MVB12846.1"/>
    </source>
</evidence>
<dbReference type="OrthoDB" id="9782387at2"/>
<evidence type="ECO:0000256" key="1">
    <source>
        <dbReference type="ARBA" id="ARBA00022691"/>
    </source>
</evidence>
<dbReference type="GO" id="GO:0016740">
    <property type="term" value="F:transferase activity"/>
    <property type="evidence" value="ECO:0007669"/>
    <property type="project" value="UniProtKB-KW"/>
</dbReference>
<dbReference type="RefSeq" id="WP_156991392.1">
    <property type="nucleotide sequence ID" value="NZ_VWXL01000106.1"/>
</dbReference>
<comment type="caution">
    <text evidence="6">The sequence shown here is derived from an EMBL/GenBank/DDBJ whole genome shotgun (WGS) entry which is preliminary data.</text>
</comment>
<dbReference type="GO" id="GO:0051536">
    <property type="term" value="F:iron-sulfur cluster binding"/>
    <property type="evidence" value="ECO:0007669"/>
    <property type="project" value="UniProtKB-KW"/>
</dbReference>
<organism evidence="6 7">
    <name type="scientific">Caproicibacter fermentans</name>
    <dbReference type="NCBI Taxonomy" id="2576756"/>
    <lineage>
        <taxon>Bacteria</taxon>
        <taxon>Bacillati</taxon>
        <taxon>Bacillota</taxon>
        <taxon>Clostridia</taxon>
        <taxon>Eubacteriales</taxon>
        <taxon>Acutalibacteraceae</taxon>
        <taxon>Caproicibacter</taxon>
    </lineage>
</organism>
<accession>A0A6N8I3X5</accession>
<keyword evidence="6" id="KW-0808">Transferase</keyword>
<dbReference type="PANTHER" id="PTHR43524:SF1">
    <property type="entry name" value="RADICAL SAM SUPERFAMILY PROTEIN"/>
    <property type="match status" value="1"/>
</dbReference>
<dbReference type="GO" id="GO:0046872">
    <property type="term" value="F:metal ion binding"/>
    <property type="evidence" value="ECO:0007669"/>
    <property type="project" value="UniProtKB-KW"/>
</dbReference>